<dbReference type="InterPro" id="IPR016162">
    <property type="entry name" value="Ald_DH_N"/>
</dbReference>
<organism evidence="8 9">
    <name type="scientific">Niveomyces insectorum RCEF 264</name>
    <dbReference type="NCBI Taxonomy" id="1081102"/>
    <lineage>
        <taxon>Eukaryota</taxon>
        <taxon>Fungi</taxon>
        <taxon>Dikarya</taxon>
        <taxon>Ascomycota</taxon>
        <taxon>Pezizomycotina</taxon>
        <taxon>Sordariomycetes</taxon>
        <taxon>Hypocreomycetidae</taxon>
        <taxon>Hypocreales</taxon>
        <taxon>Cordycipitaceae</taxon>
        <taxon>Niveomyces</taxon>
    </lineage>
</organism>
<protein>
    <recommendedName>
        <fullName evidence="3">aldehyde dehydrogenase (NAD(+))</fullName>
        <ecNumber evidence="3">1.2.1.3</ecNumber>
    </recommendedName>
</protein>
<dbReference type="FunFam" id="3.40.309.10:FF:000012">
    <property type="entry name" value="Betaine aldehyde dehydrogenase"/>
    <property type="match status" value="1"/>
</dbReference>
<dbReference type="Gene3D" id="3.40.309.10">
    <property type="entry name" value="Aldehyde Dehydrogenase, Chain A, domain 2"/>
    <property type="match status" value="1"/>
</dbReference>
<dbReference type="GO" id="GO:0004029">
    <property type="term" value="F:aldehyde dehydrogenase (NAD+) activity"/>
    <property type="evidence" value="ECO:0007669"/>
    <property type="project" value="UniProtKB-EC"/>
</dbReference>
<dbReference type="Gene3D" id="3.40.605.10">
    <property type="entry name" value="Aldehyde Dehydrogenase, Chain A, domain 1"/>
    <property type="match status" value="1"/>
</dbReference>
<evidence type="ECO:0000256" key="4">
    <source>
        <dbReference type="ARBA" id="ARBA00049194"/>
    </source>
</evidence>
<dbReference type="GO" id="GO:0046394">
    <property type="term" value="P:carboxylic acid biosynthetic process"/>
    <property type="evidence" value="ECO:0007669"/>
    <property type="project" value="UniProtKB-ARBA"/>
</dbReference>
<dbReference type="FunFam" id="3.40.605.10:FF:000026">
    <property type="entry name" value="Aldehyde dehydrogenase, putative"/>
    <property type="match status" value="1"/>
</dbReference>
<dbReference type="Pfam" id="PF00171">
    <property type="entry name" value="Aldedh"/>
    <property type="match status" value="1"/>
</dbReference>
<evidence type="ECO:0000256" key="2">
    <source>
        <dbReference type="ARBA" id="ARBA00023002"/>
    </source>
</evidence>
<keyword evidence="2 6" id="KW-0560">Oxidoreductase</keyword>
<dbReference type="InterPro" id="IPR029510">
    <property type="entry name" value="Ald_DH_CS_GLU"/>
</dbReference>
<dbReference type="InterPro" id="IPR016163">
    <property type="entry name" value="Ald_DH_C"/>
</dbReference>
<dbReference type="Proteomes" id="UP000076874">
    <property type="component" value="Unassembled WGS sequence"/>
</dbReference>
<evidence type="ECO:0000256" key="5">
    <source>
        <dbReference type="PROSITE-ProRule" id="PRU10007"/>
    </source>
</evidence>
<reference evidence="8 9" key="1">
    <citation type="journal article" date="2016" name="Genome Biol. Evol.">
        <title>Divergent and convergent evolution of fungal pathogenicity.</title>
        <authorList>
            <person name="Shang Y."/>
            <person name="Xiao G."/>
            <person name="Zheng P."/>
            <person name="Cen K."/>
            <person name="Zhan S."/>
            <person name="Wang C."/>
        </authorList>
    </citation>
    <scope>NUCLEOTIDE SEQUENCE [LARGE SCALE GENOMIC DNA]</scope>
    <source>
        <strain evidence="8 9">RCEF 264</strain>
    </source>
</reference>
<name>A0A167XS22_9HYPO</name>
<dbReference type="PROSITE" id="PS00687">
    <property type="entry name" value="ALDEHYDE_DEHYDR_GLU"/>
    <property type="match status" value="1"/>
</dbReference>
<proteinExistence type="inferred from homology"/>
<dbReference type="SUPFAM" id="SSF53720">
    <property type="entry name" value="ALDH-like"/>
    <property type="match status" value="1"/>
</dbReference>
<evidence type="ECO:0000256" key="6">
    <source>
        <dbReference type="RuleBase" id="RU003345"/>
    </source>
</evidence>
<evidence type="ECO:0000313" key="9">
    <source>
        <dbReference type="Proteomes" id="UP000076874"/>
    </source>
</evidence>
<dbReference type="PANTHER" id="PTHR11699">
    <property type="entry name" value="ALDEHYDE DEHYDROGENASE-RELATED"/>
    <property type="match status" value="1"/>
</dbReference>
<dbReference type="EC" id="1.2.1.3" evidence="3"/>
<dbReference type="EMBL" id="AZHD01000003">
    <property type="protein sequence ID" value="OAA65315.1"/>
    <property type="molecule type" value="Genomic_DNA"/>
</dbReference>
<comment type="similarity">
    <text evidence="1 6">Belongs to the aldehyde dehydrogenase family.</text>
</comment>
<dbReference type="OrthoDB" id="310895at2759"/>
<keyword evidence="9" id="KW-1185">Reference proteome</keyword>
<feature type="active site" evidence="5">
    <location>
        <position position="251"/>
    </location>
</feature>
<sequence length="484" mass="52082">MAPFETRLFINNEFVDAKSNEYLSIYDPTNGLLVTDKIQAAGEADVNAAVDAAQKAFKGTWGKMDPTDRAKAMFKFADLMREKADELGLLETRAMGSSIVTQSGGYKQGADLFTYYAGLADKILGETTYPTSAGRYKIIQREPIGVCAGIGAWNVSAILFAWKAAPALAAGNTFIFKPSEKAPFGSLALGPLIKECFPPGTINIVNGGGKTGQLLASHMEIRQIGFTGGTATGRKIQESAARSNLKRVSLELGGKSPSVIFEDADLELAVARSMDGIFTNTGQICTMASRIFVQESIADDFIRLLKASFVAGSENGLIGDPSDKKTKVGPVADKAQFERVMEFLEVGKRDGELVTGGVQRGKDGYFVEPTIFKNVAKGSRIVQEEVFGPVVTIQTFKTEEEAINLANDTIFGLSACVYTNSIGRALRVTREIEAGTIAINDWYFPAPDTPFGGVKQSGYGREGGLEGLKEYLQTKTIQINIKTS</sequence>
<dbReference type="InterPro" id="IPR016161">
    <property type="entry name" value="Ald_DH/histidinol_DH"/>
</dbReference>
<evidence type="ECO:0000259" key="7">
    <source>
        <dbReference type="Pfam" id="PF00171"/>
    </source>
</evidence>
<gene>
    <name evidence="8" type="ORF">SPI_02102</name>
</gene>
<accession>A0A167XS22</accession>
<evidence type="ECO:0000256" key="1">
    <source>
        <dbReference type="ARBA" id="ARBA00009986"/>
    </source>
</evidence>
<dbReference type="STRING" id="1081102.A0A167XS22"/>
<comment type="caution">
    <text evidence="8">The sequence shown here is derived from an EMBL/GenBank/DDBJ whole genome shotgun (WGS) entry which is preliminary data.</text>
</comment>
<dbReference type="InterPro" id="IPR015590">
    <property type="entry name" value="Aldehyde_DH_dom"/>
</dbReference>
<evidence type="ECO:0000256" key="3">
    <source>
        <dbReference type="ARBA" id="ARBA00024226"/>
    </source>
</evidence>
<comment type="catalytic activity">
    <reaction evidence="4">
        <text>an aldehyde + NAD(+) + H2O = a carboxylate + NADH + 2 H(+)</text>
        <dbReference type="Rhea" id="RHEA:16185"/>
        <dbReference type="ChEBI" id="CHEBI:15377"/>
        <dbReference type="ChEBI" id="CHEBI:15378"/>
        <dbReference type="ChEBI" id="CHEBI:17478"/>
        <dbReference type="ChEBI" id="CHEBI:29067"/>
        <dbReference type="ChEBI" id="CHEBI:57540"/>
        <dbReference type="ChEBI" id="CHEBI:57945"/>
        <dbReference type="EC" id="1.2.1.3"/>
    </reaction>
</comment>
<dbReference type="FunFam" id="3.40.605.10:FF:000007">
    <property type="entry name" value="NAD/NADP-dependent betaine aldehyde dehydrogenase"/>
    <property type="match status" value="1"/>
</dbReference>
<dbReference type="AlphaFoldDB" id="A0A167XS22"/>
<evidence type="ECO:0000313" key="8">
    <source>
        <dbReference type="EMBL" id="OAA65315.1"/>
    </source>
</evidence>
<feature type="domain" description="Aldehyde dehydrogenase" evidence="7">
    <location>
        <begin position="14"/>
        <end position="477"/>
    </location>
</feature>